<dbReference type="AlphaFoldDB" id="A0A6N3HYN9"/>
<dbReference type="Gene3D" id="2.60.40.2040">
    <property type="entry name" value="CFA/I fimbrial subunit E, pilin domain"/>
    <property type="match status" value="1"/>
</dbReference>
<name>A0A6N3HYN9_KLEOX</name>
<dbReference type="EMBL" id="CACRTM010000044">
    <property type="protein sequence ID" value="VYU81895.1"/>
    <property type="molecule type" value="Genomic_DNA"/>
</dbReference>
<reference evidence="1" key="1">
    <citation type="submission" date="2019-11" db="EMBL/GenBank/DDBJ databases">
        <authorList>
            <person name="Feng L."/>
        </authorList>
    </citation>
    <scope>NUCLEOTIDE SEQUENCE</scope>
    <source>
        <strain evidence="1">KOxytocaLFYP65</strain>
    </source>
</reference>
<protein>
    <submittedName>
        <fullName evidence="1">CFA/I fimbrial subunit E</fullName>
    </submittedName>
</protein>
<dbReference type="InterPro" id="IPR010888">
    <property type="entry name" value="CblD"/>
</dbReference>
<accession>A0A6N3HYN9</accession>
<sequence>MNALPIGGVWEGQLKIGWNQLGGKGSFTYLANITLKGKAPGKQDIFFPEFNSANPLVQLDLHPVGSVTGNSYAEDVTTLDMCLYDGFNSNSDSMTLSFRDEGKSAPARQNGEFSIYNTANATTGESERIDYRVEMFNPHTHSWMTMKNSEAVKISAGVNGQDQIRPVRLPSITYPVLCAPTPLRLTVKKFKVAQKSAGYYKGKLTVEFSPSLNSI</sequence>
<evidence type="ECO:0000313" key="1">
    <source>
        <dbReference type="EMBL" id="VYU81895.1"/>
    </source>
</evidence>
<organism evidence="1">
    <name type="scientific">Klebsiella oxytoca</name>
    <dbReference type="NCBI Taxonomy" id="571"/>
    <lineage>
        <taxon>Bacteria</taxon>
        <taxon>Pseudomonadati</taxon>
        <taxon>Pseudomonadota</taxon>
        <taxon>Gammaproteobacteria</taxon>
        <taxon>Enterobacterales</taxon>
        <taxon>Enterobacteriaceae</taxon>
        <taxon>Klebsiella/Raoultella group</taxon>
        <taxon>Klebsiella</taxon>
    </lineage>
</organism>
<dbReference type="Pfam" id="PF07434">
    <property type="entry name" value="CblD"/>
    <property type="match status" value="1"/>
</dbReference>
<gene>
    <name evidence="1" type="primary">cfaE</name>
    <name evidence="1" type="ORF">KOLFYP65_01865</name>
</gene>
<proteinExistence type="predicted"/>